<comment type="similarity">
    <text evidence="1">Belongs to the RutC family.</text>
</comment>
<reference evidence="3 4" key="1">
    <citation type="submission" date="2016-01" db="EMBL/GenBank/DDBJ databases">
        <authorList>
            <person name="Oliw E.H."/>
        </authorList>
    </citation>
    <scope>NUCLEOTIDE SEQUENCE [LARGE SCALE GENOMIC DNA]</scope>
    <source>
        <strain evidence="3">LMG 27134</strain>
    </source>
</reference>
<dbReference type="EMBL" id="FCOK02000054">
    <property type="protein sequence ID" value="SAL57439.1"/>
    <property type="molecule type" value="Genomic_DNA"/>
</dbReference>
<dbReference type="InterPro" id="IPR006175">
    <property type="entry name" value="YjgF/YER057c/UK114"/>
</dbReference>
<dbReference type="RefSeq" id="WP_231937286.1">
    <property type="nucleotide sequence ID" value="NZ_FCOK02000054.1"/>
</dbReference>
<dbReference type="AlphaFoldDB" id="A0A158IMI2"/>
<dbReference type="Proteomes" id="UP000054683">
    <property type="component" value="Unassembled WGS sequence"/>
</dbReference>
<dbReference type="Pfam" id="PF01042">
    <property type="entry name" value="Ribonuc_L-PSP"/>
    <property type="match status" value="1"/>
</dbReference>
<gene>
    <name evidence="3" type="ORF">AWB69_06244</name>
</gene>
<proteinExistence type="inferred from homology"/>
<dbReference type="GO" id="GO:0019239">
    <property type="term" value="F:deaminase activity"/>
    <property type="evidence" value="ECO:0007669"/>
    <property type="project" value="TreeGrafter"/>
</dbReference>
<name>A0A158IMI2_9BURK</name>
<dbReference type="PANTHER" id="PTHR11803:SF58">
    <property type="entry name" value="PROTEIN HMF1-RELATED"/>
    <property type="match status" value="1"/>
</dbReference>
<dbReference type="PANTHER" id="PTHR11803">
    <property type="entry name" value="2-IMINOBUTANOATE/2-IMINOPROPANOATE DEAMINASE RIDA"/>
    <property type="match status" value="1"/>
</dbReference>
<sequence>MFNVGARVAVLMCAAGFLLAGCAAPESHLTKREVVLPAGASAGATPYSPGVRVGNIIYISGQIAGEAGPDIRPQTELALKKIQAIVEAAGAAMSSIDKCTVFLTRQTDFAGMNEVWRNTFPSNPPARSTVIVGALPRPELVIELECMAHT</sequence>
<evidence type="ECO:0000256" key="1">
    <source>
        <dbReference type="ARBA" id="ARBA00010552"/>
    </source>
</evidence>
<keyword evidence="2" id="KW-0732">Signal</keyword>
<protein>
    <submittedName>
        <fullName evidence="3">Endoribonuclease L-PSP</fullName>
    </submittedName>
</protein>
<dbReference type="CDD" id="cd00448">
    <property type="entry name" value="YjgF_YER057c_UK114_family"/>
    <property type="match status" value="1"/>
</dbReference>
<feature type="chain" id="PRO_5008501963" evidence="2">
    <location>
        <begin position="21"/>
        <end position="150"/>
    </location>
</feature>
<feature type="signal peptide" evidence="2">
    <location>
        <begin position="1"/>
        <end position="20"/>
    </location>
</feature>
<evidence type="ECO:0000313" key="4">
    <source>
        <dbReference type="Proteomes" id="UP000054683"/>
    </source>
</evidence>
<dbReference type="GO" id="GO:0005829">
    <property type="term" value="C:cytosol"/>
    <property type="evidence" value="ECO:0007669"/>
    <property type="project" value="TreeGrafter"/>
</dbReference>
<dbReference type="SUPFAM" id="SSF55298">
    <property type="entry name" value="YjgF-like"/>
    <property type="match status" value="1"/>
</dbReference>
<accession>A0A158IMI2</accession>
<dbReference type="PROSITE" id="PS51257">
    <property type="entry name" value="PROKAR_LIPOPROTEIN"/>
    <property type="match status" value="1"/>
</dbReference>
<organism evidence="3 4">
    <name type="scientific">Caballeronia udeis</name>
    <dbReference type="NCBI Taxonomy" id="1232866"/>
    <lineage>
        <taxon>Bacteria</taxon>
        <taxon>Pseudomonadati</taxon>
        <taxon>Pseudomonadota</taxon>
        <taxon>Betaproteobacteria</taxon>
        <taxon>Burkholderiales</taxon>
        <taxon>Burkholderiaceae</taxon>
        <taxon>Caballeronia</taxon>
    </lineage>
</organism>
<dbReference type="Gene3D" id="3.30.1330.40">
    <property type="entry name" value="RutC-like"/>
    <property type="match status" value="1"/>
</dbReference>
<evidence type="ECO:0000313" key="3">
    <source>
        <dbReference type="EMBL" id="SAL57439.1"/>
    </source>
</evidence>
<dbReference type="InterPro" id="IPR035959">
    <property type="entry name" value="RutC-like_sf"/>
</dbReference>
<evidence type="ECO:0000256" key="2">
    <source>
        <dbReference type="SAM" id="SignalP"/>
    </source>
</evidence>